<gene>
    <name evidence="6" type="primary">truB</name>
    <name evidence="9" type="ordered locus">Hbut_1329</name>
</gene>
<evidence type="ECO:0000256" key="5">
    <source>
        <dbReference type="ARBA" id="ARBA00060775"/>
    </source>
</evidence>
<dbReference type="InterPro" id="IPR032819">
    <property type="entry name" value="TruB_C"/>
</dbReference>
<dbReference type="GO" id="GO:0031118">
    <property type="term" value="P:rRNA pseudouridine synthesis"/>
    <property type="evidence" value="ECO:0007669"/>
    <property type="project" value="TreeGrafter"/>
</dbReference>
<dbReference type="InterPro" id="IPR020103">
    <property type="entry name" value="PsdUridine_synth_cat_dom_sf"/>
</dbReference>
<evidence type="ECO:0000256" key="3">
    <source>
        <dbReference type="ARBA" id="ARBA00023235"/>
    </source>
</evidence>
<dbReference type="CDD" id="cd02572">
    <property type="entry name" value="PseudoU_synth_hDyskerin"/>
    <property type="match status" value="1"/>
</dbReference>
<keyword evidence="10" id="KW-1185">Reference proteome</keyword>
<dbReference type="CDD" id="cd21148">
    <property type="entry name" value="PUA_Cbf5"/>
    <property type="match status" value="1"/>
</dbReference>
<evidence type="ECO:0000259" key="8">
    <source>
        <dbReference type="SMART" id="SM01136"/>
    </source>
</evidence>
<dbReference type="NCBIfam" id="TIGR00425">
    <property type="entry name" value="CBF5"/>
    <property type="match status" value="1"/>
</dbReference>
<keyword evidence="3 6" id="KW-0413">Isomerase</keyword>
<dbReference type="InterPro" id="IPR004802">
    <property type="entry name" value="tRNA_PsdUridine_synth_B_fam"/>
</dbReference>
<evidence type="ECO:0000313" key="10">
    <source>
        <dbReference type="Proteomes" id="UP000002593"/>
    </source>
</evidence>
<evidence type="ECO:0000256" key="1">
    <source>
        <dbReference type="ARBA" id="ARBA00000385"/>
    </source>
</evidence>
<dbReference type="InterPro" id="IPR002478">
    <property type="entry name" value="PUA"/>
</dbReference>
<dbReference type="SMART" id="SM01136">
    <property type="entry name" value="DKCLD"/>
    <property type="match status" value="1"/>
</dbReference>
<feature type="domain" description="Dyskerin-like" evidence="8">
    <location>
        <begin position="23"/>
        <end position="70"/>
    </location>
</feature>
<dbReference type="GO" id="GO:0003723">
    <property type="term" value="F:RNA binding"/>
    <property type="evidence" value="ECO:0007669"/>
    <property type="project" value="InterPro"/>
</dbReference>
<dbReference type="Pfam" id="PF01509">
    <property type="entry name" value="TruB_N"/>
    <property type="match status" value="1"/>
</dbReference>
<evidence type="ECO:0000313" key="9">
    <source>
        <dbReference type="EMBL" id="ABM81159.1"/>
    </source>
</evidence>
<name>A2BME8_HYPBU</name>
<sequence>MSSELTRKGLEFIESLDKFAGLQRSWIVKVEEDTSPDYGTPPWARPIEKHIRMGVIPLDKPPGPTSHEVVAWIKRMFGLSKAGHGGTLDPKVTGVLPVALEEGTKVIGLVVHTGKEYMCVMQLHRPVPEEELRRAINMFVGEIYQRPPLRSSVKRSLRLKKIYEIELLEYNGRYALMRVFSEAGTYMRKLCHDIGLILGVGAHMRELRRTRSGPFRERNGLVRLQELSEAIYRWKQEGKEDLLRKYILPIEYAVSHLPKIVVRDTAVDAIAHGANLAVPGIARLHEGIKRGDLVALLTLKGELVAIGVAQMSSEEIAKAKKGIAVKIRRVIMPPGVYPRAWKKKK</sequence>
<organism evidence="9 10">
    <name type="scientific">Hyperthermus butylicus (strain DSM 5456 / JCM 9403 / PLM1-5)</name>
    <dbReference type="NCBI Taxonomy" id="415426"/>
    <lineage>
        <taxon>Archaea</taxon>
        <taxon>Thermoproteota</taxon>
        <taxon>Thermoprotei</taxon>
        <taxon>Desulfurococcales</taxon>
        <taxon>Pyrodictiaceae</taxon>
        <taxon>Hyperthermus</taxon>
    </lineage>
</organism>
<evidence type="ECO:0000256" key="4">
    <source>
        <dbReference type="ARBA" id="ARBA00060072"/>
    </source>
</evidence>
<dbReference type="Gene3D" id="3.30.2350.10">
    <property type="entry name" value="Pseudouridine synthase"/>
    <property type="match status" value="1"/>
</dbReference>
<dbReference type="Proteomes" id="UP000002593">
    <property type="component" value="Chromosome"/>
</dbReference>
<dbReference type="STRING" id="415426.Hbut_1329"/>
<evidence type="ECO:0000256" key="6">
    <source>
        <dbReference type="HAMAP-Rule" id="MF_01081"/>
    </source>
</evidence>
<dbReference type="SMART" id="SM00359">
    <property type="entry name" value="PUA"/>
    <property type="match status" value="1"/>
</dbReference>
<evidence type="ECO:0000256" key="2">
    <source>
        <dbReference type="ARBA" id="ARBA00022694"/>
    </source>
</evidence>
<dbReference type="HOGENOM" id="CLU_032087_3_0_2"/>
<dbReference type="InterPro" id="IPR026326">
    <property type="entry name" value="TruB_arch"/>
</dbReference>
<dbReference type="EC" id="5.4.99.25" evidence="6"/>
<dbReference type="NCBIfam" id="NF003280">
    <property type="entry name" value="PRK04270.1"/>
    <property type="match status" value="1"/>
</dbReference>
<dbReference type="Pfam" id="PF16198">
    <property type="entry name" value="TruB_C_2"/>
    <property type="match status" value="1"/>
</dbReference>
<dbReference type="Pfam" id="PF01472">
    <property type="entry name" value="PUA"/>
    <property type="match status" value="1"/>
</dbReference>
<dbReference type="SUPFAM" id="SSF55120">
    <property type="entry name" value="Pseudouridine synthase"/>
    <property type="match status" value="1"/>
</dbReference>
<comment type="catalytic activity">
    <reaction evidence="1 6">
        <text>uridine(55) in tRNA = pseudouridine(55) in tRNA</text>
        <dbReference type="Rhea" id="RHEA:42532"/>
        <dbReference type="Rhea" id="RHEA-COMP:10101"/>
        <dbReference type="Rhea" id="RHEA-COMP:10102"/>
        <dbReference type="ChEBI" id="CHEBI:65314"/>
        <dbReference type="ChEBI" id="CHEBI:65315"/>
        <dbReference type="EC" id="5.4.99.25"/>
    </reaction>
</comment>
<evidence type="ECO:0000259" key="7">
    <source>
        <dbReference type="SMART" id="SM00359"/>
    </source>
</evidence>
<keyword evidence="2 6" id="KW-0819">tRNA processing</keyword>
<feature type="domain" description="PUA" evidence="7">
    <location>
        <begin position="258"/>
        <end position="332"/>
    </location>
</feature>
<dbReference type="AlphaFoldDB" id="A2BME8"/>
<proteinExistence type="inferred from homology"/>
<dbReference type="Pfam" id="PF08068">
    <property type="entry name" value="DKCLD"/>
    <property type="match status" value="1"/>
</dbReference>
<dbReference type="PANTHER" id="PTHR23127">
    <property type="entry name" value="CENTROMERE/MICROTUBULE BINDING PROTEIN CBF5"/>
    <property type="match status" value="1"/>
</dbReference>
<reference evidence="9 10" key="1">
    <citation type="journal article" date="2007" name="Archaea">
        <title>The genome of Hyperthermus butylicus: a sulfur-reducing, peptide fermenting, neutrophilic Crenarchaeote growing up to 108 degrees C.</title>
        <authorList>
            <person name="Brugger K."/>
            <person name="Chen L."/>
            <person name="Stark M."/>
            <person name="Zibat A."/>
            <person name="Redder P."/>
            <person name="Ruepp A."/>
            <person name="Awayez M."/>
            <person name="She Q."/>
            <person name="Garrett R.A."/>
            <person name="Klenk H.P."/>
        </authorList>
    </citation>
    <scope>NUCLEOTIDE SEQUENCE [LARGE SCALE GENOMIC DNA]</scope>
    <source>
        <strain evidence="10">DSM 5456 / JCM 9403 / PLM1-5</strain>
    </source>
</reference>
<accession>A2BME8</accession>
<dbReference type="EMBL" id="CP000493">
    <property type="protein sequence ID" value="ABM81159.1"/>
    <property type="molecule type" value="Genomic_DNA"/>
</dbReference>
<dbReference type="GO" id="GO:0031120">
    <property type="term" value="P:snRNA pseudouridine synthesis"/>
    <property type="evidence" value="ECO:0007669"/>
    <property type="project" value="TreeGrafter"/>
</dbReference>
<dbReference type="InterPro" id="IPR015947">
    <property type="entry name" value="PUA-like_sf"/>
</dbReference>
<dbReference type="GO" id="GO:0031119">
    <property type="term" value="P:tRNA pseudouridine synthesis"/>
    <property type="evidence" value="ECO:0007669"/>
    <property type="project" value="UniProtKB-UniRule"/>
</dbReference>
<dbReference type="PANTHER" id="PTHR23127:SF0">
    <property type="entry name" value="H_ACA RIBONUCLEOPROTEIN COMPLEX SUBUNIT DKC1"/>
    <property type="match status" value="1"/>
</dbReference>
<dbReference type="PROSITE" id="PS50890">
    <property type="entry name" value="PUA"/>
    <property type="match status" value="1"/>
</dbReference>
<dbReference type="InterPro" id="IPR002501">
    <property type="entry name" value="PsdUridine_synth_N"/>
</dbReference>
<dbReference type="GO" id="GO:0160148">
    <property type="term" value="F:tRNA pseudouridine(55) synthase activity"/>
    <property type="evidence" value="ECO:0007669"/>
    <property type="project" value="UniProtKB-EC"/>
</dbReference>
<protein>
    <recommendedName>
        <fullName evidence="6">Probable tRNA pseudouridine synthase B</fullName>
        <ecNumber evidence="6">5.4.99.25</ecNumber>
    </recommendedName>
    <alternativeName>
        <fullName evidence="6">tRNA pseudouridine(55) synthase</fullName>
        <shortName evidence="6">Psi55 synthase</shortName>
    </alternativeName>
    <alternativeName>
        <fullName evidence="6">tRNA pseudouridylate synthase</fullName>
    </alternativeName>
    <alternativeName>
        <fullName evidence="6">tRNA-uridine isomerase</fullName>
    </alternativeName>
</protein>
<dbReference type="InterPro" id="IPR012960">
    <property type="entry name" value="Dyskerin-like"/>
</dbReference>
<dbReference type="GO" id="GO:1990481">
    <property type="term" value="P:mRNA pseudouridine synthesis"/>
    <property type="evidence" value="ECO:0007669"/>
    <property type="project" value="TreeGrafter"/>
</dbReference>
<dbReference type="Gene3D" id="2.30.130.10">
    <property type="entry name" value="PUA domain"/>
    <property type="match status" value="1"/>
</dbReference>
<comment type="similarity">
    <text evidence="5 6">Belongs to the pseudouridine synthase TruB family. Type 2 subfamily.</text>
</comment>
<dbReference type="HAMAP" id="MF_01081">
    <property type="entry name" value="TruB_arch"/>
    <property type="match status" value="1"/>
</dbReference>
<dbReference type="SUPFAM" id="SSF88697">
    <property type="entry name" value="PUA domain-like"/>
    <property type="match status" value="1"/>
</dbReference>
<dbReference type="FunFam" id="3.30.2350.10:FF:000001">
    <property type="entry name" value="H/ACA ribonucleoprotein complex subunit CBF5"/>
    <property type="match status" value="1"/>
</dbReference>
<dbReference type="GO" id="GO:0000495">
    <property type="term" value="P:box H/ACA sno(s)RNA 3'-end processing"/>
    <property type="evidence" value="ECO:0007669"/>
    <property type="project" value="TreeGrafter"/>
</dbReference>
<dbReference type="InterPro" id="IPR036974">
    <property type="entry name" value="PUA_sf"/>
</dbReference>
<dbReference type="NCBIfam" id="TIGR00451">
    <property type="entry name" value="unchar_dom_2"/>
    <property type="match status" value="1"/>
</dbReference>
<feature type="active site" description="Nucleophile" evidence="6">
    <location>
        <position position="89"/>
    </location>
</feature>
<dbReference type="eggNOG" id="arCOG00987">
    <property type="taxonomic scope" value="Archaea"/>
</dbReference>
<dbReference type="EnsemblBacteria" id="ABM81159">
    <property type="protein sequence ID" value="ABM81159"/>
    <property type="gene ID" value="Hbut_1329"/>
</dbReference>
<dbReference type="KEGG" id="hbu:Hbut_1329"/>
<comment type="function">
    <text evidence="4 6">Could be responsible for synthesis of pseudouridine from uracil-55 in the psi GC loop of transfer RNAs.</text>
</comment>
<dbReference type="InterPro" id="IPR004521">
    <property type="entry name" value="Uncharacterised_CHP00451"/>
</dbReference>